<dbReference type="RefSeq" id="WP_188773624.1">
    <property type="nucleotide sequence ID" value="NZ_BMMB01000001.1"/>
</dbReference>
<dbReference type="EMBL" id="JAVDQH010000004">
    <property type="protein sequence ID" value="MDR6243432.1"/>
    <property type="molecule type" value="Genomic_DNA"/>
</dbReference>
<comment type="caution">
    <text evidence="1">The sequence shown here is derived from an EMBL/GenBank/DDBJ whole genome shotgun (WGS) entry which is preliminary data.</text>
</comment>
<dbReference type="Proteomes" id="UP001185028">
    <property type="component" value="Unassembled WGS sequence"/>
</dbReference>
<dbReference type="InterPro" id="IPR027417">
    <property type="entry name" value="P-loop_NTPase"/>
</dbReference>
<protein>
    <submittedName>
        <fullName evidence="1">Cellulose biosynthesis protein BcsQ</fullName>
    </submittedName>
</protein>
<name>A0ABU1IYJ1_9BACL</name>
<organism evidence="1 2">
    <name type="scientific">Paenibacillus hunanensis</name>
    <dbReference type="NCBI Taxonomy" id="539262"/>
    <lineage>
        <taxon>Bacteria</taxon>
        <taxon>Bacillati</taxon>
        <taxon>Bacillota</taxon>
        <taxon>Bacilli</taxon>
        <taxon>Bacillales</taxon>
        <taxon>Paenibacillaceae</taxon>
        <taxon>Paenibacillus</taxon>
    </lineage>
</organism>
<sequence length="381" mass="43178">MAPIQMVVCVEDQEYIELLLRYIRSSEYAARVTIRAFSEVAMFVEYMQDGRYKGLVAAEDAFLEPWRANEQGGSVRWVRLGEHDQQQADGHTIAKYQPLHHLMEQLCNFTGRTVIESPREAGRAWVTCLYSAVAGSGKSVTAMNMAKQLGLKGQSVFYLNLEAASSVSLLQLETDQNTPELSRLLYDLQAAAEQKQAPDGAITDYTVYAEEIRAETFIPPSNFNEWLRMTAEETTLLIDYIAGSGQYDHVIIDCESGWAERVQAALNGSDRIIWLLTDDLPCMTRTEQWLSYWQSYHGEWLEQMEPKLSFVMNRYSGNVMNTLPAGIHPESTLPYVPSWKQVTSSELLWCSPIFQRDILKLCRLDGERSHEGVWATGGVSM</sequence>
<dbReference type="SUPFAM" id="SSF52540">
    <property type="entry name" value="P-loop containing nucleoside triphosphate hydrolases"/>
    <property type="match status" value="1"/>
</dbReference>
<dbReference type="Gene3D" id="3.40.50.300">
    <property type="entry name" value="P-loop containing nucleotide triphosphate hydrolases"/>
    <property type="match status" value="1"/>
</dbReference>
<proteinExistence type="predicted"/>
<accession>A0ABU1IYJ1</accession>
<dbReference type="Gene3D" id="3.40.50.10850">
    <property type="entry name" value="Ntrc-like two-domain protein"/>
    <property type="match status" value="1"/>
</dbReference>
<reference evidence="1 2" key="1">
    <citation type="submission" date="2023-07" db="EMBL/GenBank/DDBJ databases">
        <title>Genomic Encyclopedia of Type Strains, Phase IV (KMG-IV): sequencing the most valuable type-strain genomes for metagenomic binning, comparative biology and taxonomic classification.</title>
        <authorList>
            <person name="Goeker M."/>
        </authorList>
    </citation>
    <scope>NUCLEOTIDE SEQUENCE [LARGE SCALE GENOMIC DNA]</scope>
    <source>
        <strain evidence="1 2">DSM 22170</strain>
    </source>
</reference>
<gene>
    <name evidence="1" type="ORF">JOC58_001319</name>
</gene>
<evidence type="ECO:0000313" key="2">
    <source>
        <dbReference type="Proteomes" id="UP001185028"/>
    </source>
</evidence>
<evidence type="ECO:0000313" key="1">
    <source>
        <dbReference type="EMBL" id="MDR6243432.1"/>
    </source>
</evidence>
<keyword evidence="2" id="KW-1185">Reference proteome</keyword>